<keyword evidence="4 6" id="KW-0371">Homeobox</keyword>
<dbReference type="Pfam" id="PF00046">
    <property type="entry name" value="Homeodomain"/>
    <property type="match status" value="1"/>
</dbReference>
<proteinExistence type="inferred from homology"/>
<dbReference type="InterPro" id="IPR050394">
    <property type="entry name" value="Homeobox_NK-like"/>
</dbReference>
<sequence>ELVSNFKYLIDDDLSCKEHIKYDSMMLPSPFTTTPFSVKDILNLEQQSQALNLESRDAYYQWEIQGQQHHFQSTSLCMIVAGESPGLSDADESMSYLNSLPDQDSSLSSEVYVPSALVHSTVTSSVAEVEDQETKNCSMVTKSQECEDGGHSDSEKPQKQRNRRKPRVLFSQAQVFELERRFKEQRYLSAPEREHLASALKLTSTQVKIWFQNRRYKCKRQRQDKTLDISGHQHPPPPRRVAVPVLVRDGKPCLGGSQNYNSHYTMGANPYNYSGYPAYTYSTPPYNNGYSRTYSTLSTLPPTTAASAFMNMNLSNIASLSASSRAPTHQGTAVSACQGTLHGIRAW</sequence>
<evidence type="ECO:0000256" key="7">
    <source>
        <dbReference type="RuleBase" id="RU000682"/>
    </source>
</evidence>
<dbReference type="FunFam" id="1.10.10.60:FF:000078">
    <property type="entry name" value="NK2 homeobox 3"/>
    <property type="match status" value="1"/>
</dbReference>
<dbReference type="InterPro" id="IPR009057">
    <property type="entry name" value="Homeodomain-like_sf"/>
</dbReference>
<dbReference type="PROSITE" id="PS50071">
    <property type="entry name" value="HOMEOBOX_2"/>
    <property type="match status" value="1"/>
</dbReference>
<reference evidence="10" key="2">
    <citation type="submission" date="2025-09" db="UniProtKB">
        <authorList>
            <consortium name="Ensembl"/>
        </authorList>
    </citation>
    <scope>IDENTIFICATION</scope>
</reference>
<dbReference type="InterPro" id="IPR017970">
    <property type="entry name" value="Homeobox_CS"/>
</dbReference>
<dbReference type="GO" id="GO:0060037">
    <property type="term" value="P:pharyngeal system development"/>
    <property type="evidence" value="ECO:0007669"/>
    <property type="project" value="Ensembl"/>
</dbReference>
<dbReference type="GeneTree" id="ENSGT00940000157556"/>
<evidence type="ECO:0000313" key="10">
    <source>
        <dbReference type="Ensembl" id="ENSPKIP00000025667.1"/>
    </source>
</evidence>
<dbReference type="GO" id="GO:0040037">
    <property type="term" value="P:negative regulation of fibroblast growth factor receptor signaling pathway"/>
    <property type="evidence" value="ECO:0007669"/>
    <property type="project" value="Ensembl"/>
</dbReference>
<evidence type="ECO:0000259" key="9">
    <source>
        <dbReference type="PROSITE" id="PS50071"/>
    </source>
</evidence>
<protein>
    <submittedName>
        <fullName evidence="10">NK2 homeobox 3</fullName>
    </submittedName>
</protein>
<feature type="compositionally biased region" description="Basic and acidic residues" evidence="8">
    <location>
        <begin position="144"/>
        <end position="158"/>
    </location>
</feature>
<dbReference type="SMART" id="SM00389">
    <property type="entry name" value="HOX"/>
    <property type="match status" value="1"/>
</dbReference>
<comment type="subcellular location">
    <subcellularLocation>
        <location evidence="1 6 7">Nucleus</location>
    </subcellularLocation>
</comment>
<dbReference type="GO" id="GO:0051216">
    <property type="term" value="P:cartilage development"/>
    <property type="evidence" value="ECO:0007669"/>
    <property type="project" value="Ensembl"/>
</dbReference>
<dbReference type="GO" id="GO:0000978">
    <property type="term" value="F:RNA polymerase II cis-regulatory region sequence-specific DNA binding"/>
    <property type="evidence" value="ECO:0007669"/>
    <property type="project" value="TreeGrafter"/>
</dbReference>
<dbReference type="SUPFAM" id="SSF46689">
    <property type="entry name" value="Homeodomain-like"/>
    <property type="match status" value="1"/>
</dbReference>
<dbReference type="Proteomes" id="UP000261540">
    <property type="component" value="Unplaced"/>
</dbReference>
<dbReference type="PROSITE" id="PS00027">
    <property type="entry name" value="HOMEOBOX_1"/>
    <property type="match status" value="1"/>
</dbReference>
<evidence type="ECO:0000256" key="4">
    <source>
        <dbReference type="ARBA" id="ARBA00023155"/>
    </source>
</evidence>
<name>A0A3B3S4N8_9TELE</name>
<feature type="domain" description="Homeobox" evidence="9">
    <location>
        <begin position="161"/>
        <end position="221"/>
    </location>
</feature>
<keyword evidence="11" id="KW-1185">Reference proteome</keyword>
<evidence type="ECO:0000313" key="11">
    <source>
        <dbReference type="Proteomes" id="UP000261540"/>
    </source>
</evidence>
<keyword evidence="5 6" id="KW-0539">Nucleus</keyword>
<dbReference type="GO" id="GO:0000981">
    <property type="term" value="F:DNA-binding transcription factor activity, RNA polymerase II-specific"/>
    <property type="evidence" value="ECO:0007669"/>
    <property type="project" value="InterPro"/>
</dbReference>
<dbReference type="Gene3D" id="1.10.10.60">
    <property type="entry name" value="Homeodomain-like"/>
    <property type="match status" value="1"/>
</dbReference>
<dbReference type="InterPro" id="IPR001356">
    <property type="entry name" value="HD"/>
</dbReference>
<dbReference type="InterPro" id="IPR020479">
    <property type="entry name" value="HD_metazoa"/>
</dbReference>
<evidence type="ECO:0000256" key="2">
    <source>
        <dbReference type="ARBA" id="ARBA00005661"/>
    </source>
</evidence>
<evidence type="ECO:0000256" key="8">
    <source>
        <dbReference type="SAM" id="MobiDB-lite"/>
    </source>
</evidence>
<reference evidence="10" key="1">
    <citation type="submission" date="2025-08" db="UniProtKB">
        <authorList>
            <consortium name="Ensembl"/>
        </authorList>
    </citation>
    <scope>IDENTIFICATION</scope>
</reference>
<dbReference type="PANTHER" id="PTHR24340:SF32">
    <property type="entry name" value="HOMEOBOX PROTEIN NKX-2.3"/>
    <property type="match status" value="1"/>
</dbReference>
<accession>A0A3B3S4N8</accession>
<evidence type="ECO:0000256" key="6">
    <source>
        <dbReference type="PROSITE-ProRule" id="PRU00108"/>
    </source>
</evidence>
<evidence type="ECO:0000256" key="3">
    <source>
        <dbReference type="ARBA" id="ARBA00023125"/>
    </source>
</evidence>
<dbReference type="AlphaFoldDB" id="A0A3B3S4N8"/>
<dbReference type="PRINTS" id="PR00024">
    <property type="entry name" value="HOMEOBOX"/>
</dbReference>
<comment type="similarity">
    <text evidence="2">Belongs to the NK-2 homeobox family.</text>
</comment>
<dbReference type="PANTHER" id="PTHR24340">
    <property type="entry name" value="HOMEOBOX PROTEIN NKX"/>
    <property type="match status" value="1"/>
</dbReference>
<dbReference type="Ensembl" id="ENSPKIT00000006404.1">
    <property type="protein sequence ID" value="ENSPKIP00000025667.1"/>
    <property type="gene ID" value="ENSPKIG00000008449.1"/>
</dbReference>
<dbReference type="GO" id="GO:0005634">
    <property type="term" value="C:nucleus"/>
    <property type="evidence" value="ECO:0007669"/>
    <property type="project" value="UniProtKB-SubCell"/>
</dbReference>
<dbReference type="CDD" id="cd00086">
    <property type="entry name" value="homeodomain"/>
    <property type="match status" value="1"/>
</dbReference>
<feature type="region of interest" description="Disordered" evidence="8">
    <location>
        <begin position="129"/>
        <end position="167"/>
    </location>
</feature>
<evidence type="ECO:0000256" key="5">
    <source>
        <dbReference type="ARBA" id="ARBA00023242"/>
    </source>
</evidence>
<evidence type="ECO:0000256" key="1">
    <source>
        <dbReference type="ARBA" id="ARBA00004123"/>
    </source>
</evidence>
<dbReference type="GO" id="GO:0030154">
    <property type="term" value="P:cell differentiation"/>
    <property type="evidence" value="ECO:0007669"/>
    <property type="project" value="TreeGrafter"/>
</dbReference>
<organism evidence="10 11">
    <name type="scientific">Paramormyrops kingsleyae</name>
    <dbReference type="NCBI Taxonomy" id="1676925"/>
    <lineage>
        <taxon>Eukaryota</taxon>
        <taxon>Metazoa</taxon>
        <taxon>Chordata</taxon>
        <taxon>Craniata</taxon>
        <taxon>Vertebrata</taxon>
        <taxon>Euteleostomi</taxon>
        <taxon>Actinopterygii</taxon>
        <taxon>Neopterygii</taxon>
        <taxon>Teleostei</taxon>
        <taxon>Osteoglossocephala</taxon>
        <taxon>Osteoglossomorpha</taxon>
        <taxon>Osteoglossiformes</taxon>
        <taxon>Mormyridae</taxon>
        <taxon>Paramormyrops</taxon>
    </lineage>
</organism>
<feature type="DNA-binding region" description="Homeobox" evidence="6">
    <location>
        <begin position="163"/>
        <end position="222"/>
    </location>
</feature>
<keyword evidence="3 6" id="KW-0238">DNA-binding</keyword>